<name>A0A2S4W7K8_9BASI</name>
<dbReference type="Proteomes" id="UP000238274">
    <property type="component" value="Unassembled WGS sequence"/>
</dbReference>
<feature type="domain" description="Plastocyanin-like" evidence="3">
    <location>
        <begin position="199"/>
        <end position="305"/>
    </location>
</feature>
<dbReference type="EMBL" id="PKSM01000073">
    <property type="protein sequence ID" value="POW17751.1"/>
    <property type="molecule type" value="Genomic_DNA"/>
</dbReference>
<organism evidence="4 5">
    <name type="scientific">Puccinia striiformis</name>
    <dbReference type="NCBI Taxonomy" id="27350"/>
    <lineage>
        <taxon>Eukaryota</taxon>
        <taxon>Fungi</taxon>
        <taxon>Dikarya</taxon>
        <taxon>Basidiomycota</taxon>
        <taxon>Pucciniomycotina</taxon>
        <taxon>Pucciniomycetes</taxon>
        <taxon>Pucciniales</taxon>
        <taxon>Pucciniaceae</taxon>
        <taxon>Puccinia</taxon>
    </lineage>
</organism>
<keyword evidence="5" id="KW-1185">Reference proteome</keyword>
<feature type="non-terminal residue" evidence="4">
    <location>
        <position position="339"/>
    </location>
</feature>
<protein>
    <recommendedName>
        <fullName evidence="3">Plastocyanin-like domain-containing protein</fullName>
    </recommendedName>
</protein>
<dbReference type="VEuPathDB" id="FungiDB:PSTT_06918"/>
<accession>A0A2S4W7K8</accession>
<comment type="similarity">
    <text evidence="1">Belongs to the multicopper oxidase family.</text>
</comment>
<dbReference type="GO" id="GO:0005507">
    <property type="term" value="F:copper ion binding"/>
    <property type="evidence" value="ECO:0007669"/>
    <property type="project" value="InterPro"/>
</dbReference>
<evidence type="ECO:0000313" key="4">
    <source>
        <dbReference type="EMBL" id="POW17751.1"/>
    </source>
</evidence>
<dbReference type="GO" id="GO:0016491">
    <property type="term" value="F:oxidoreductase activity"/>
    <property type="evidence" value="ECO:0007669"/>
    <property type="project" value="InterPro"/>
</dbReference>
<dbReference type="Pfam" id="PF07731">
    <property type="entry name" value="Cu-oxidase_2"/>
    <property type="match status" value="1"/>
</dbReference>
<dbReference type="InterPro" id="IPR011706">
    <property type="entry name" value="Cu-oxidase_C"/>
</dbReference>
<dbReference type="Gene3D" id="2.60.40.420">
    <property type="entry name" value="Cupredoxins - blue copper proteins"/>
    <property type="match status" value="2"/>
</dbReference>
<dbReference type="PANTHER" id="PTHR11709:SF414">
    <property type="entry name" value="ADR239WP"/>
    <property type="match status" value="1"/>
</dbReference>
<dbReference type="OrthoDB" id="2121828at2759"/>
<dbReference type="VEuPathDB" id="FungiDB:PSHT_06308"/>
<evidence type="ECO:0000256" key="1">
    <source>
        <dbReference type="ARBA" id="ARBA00010609"/>
    </source>
</evidence>
<reference evidence="4 5" key="1">
    <citation type="submission" date="2017-12" db="EMBL/GenBank/DDBJ databases">
        <title>Gene loss provides genomic basis for host adaptation in cereal stripe rust fungi.</title>
        <authorList>
            <person name="Xia C."/>
        </authorList>
    </citation>
    <scope>NUCLEOTIDE SEQUENCE [LARGE SCALE GENOMIC DNA]</scope>
    <source>
        <strain evidence="4 5">93TX-2</strain>
    </source>
</reference>
<proteinExistence type="inferred from homology"/>
<dbReference type="SUPFAM" id="SSF49503">
    <property type="entry name" value="Cupredoxins"/>
    <property type="match status" value="1"/>
</dbReference>
<feature type="non-terminal residue" evidence="4">
    <location>
        <position position="1"/>
    </location>
</feature>
<gene>
    <name evidence="4" type="ORF">PSHT_06308</name>
</gene>
<evidence type="ECO:0000256" key="2">
    <source>
        <dbReference type="SAM" id="MobiDB-lite"/>
    </source>
</evidence>
<dbReference type="InterPro" id="IPR045087">
    <property type="entry name" value="Cu-oxidase_fam"/>
</dbReference>
<dbReference type="PANTHER" id="PTHR11709">
    <property type="entry name" value="MULTI-COPPER OXIDASE"/>
    <property type="match status" value="1"/>
</dbReference>
<dbReference type="InterPro" id="IPR008972">
    <property type="entry name" value="Cupredoxin"/>
</dbReference>
<evidence type="ECO:0000313" key="5">
    <source>
        <dbReference type="Proteomes" id="UP000238274"/>
    </source>
</evidence>
<reference evidence="5" key="3">
    <citation type="journal article" date="2018" name="Mol. Plant Microbe Interact.">
        <title>Genome sequence resources for the wheat stripe rust pathogen (Puccinia striiformis f. sp. tritici) and the barley stripe rust pathogen (Puccinia striiformis f. sp. hordei).</title>
        <authorList>
            <person name="Xia C."/>
            <person name="Wang M."/>
            <person name="Yin C."/>
            <person name="Cornejo O.E."/>
            <person name="Hulbert S.H."/>
            <person name="Chen X."/>
        </authorList>
    </citation>
    <scope>NUCLEOTIDE SEQUENCE [LARGE SCALE GENOMIC DNA]</scope>
    <source>
        <strain evidence="5">93TX-2</strain>
    </source>
</reference>
<evidence type="ECO:0000259" key="3">
    <source>
        <dbReference type="Pfam" id="PF07731"/>
    </source>
</evidence>
<sequence length="339" mass="37397">SQFKVSNTHQTPQNNLASKSKNTILSDSSRKSHYVLCAFIRFSTDQHLLSVVEADSNGVTGPNNLHCLQFHNGQRYFEPQHCMIKLNTTFKKSHQQICVCGFALGIPRIEATTLAIVQVAAKDTETSNLQLPRTQDWGDTVGGKCTDLNIDTLNSSAVRSTYLANIAVSYLLTLAFRYRILLQDLAIGGRGYFNSTEVTTFTRNKDGCYNIVLNNLDADIDHPLYLCKFSPDADLVAQGSGNIGPQSLFQASFRLNNPLRRDTFVIGSGSYLVNSIPTVQFEAHNPGVWILHCHIEWHLASGFAAISKLRIPPANQALCSGKTNSHINTTKPGRLDSIL</sequence>
<reference evidence="5" key="2">
    <citation type="journal article" date="2018" name="BMC Genomics">
        <title>Genomic insights into host adaptation between the wheat stripe rust pathogen (Puccinia striiformis f. sp. tritici) and the barley stripe rust pathogen (Puccinia striiformis f. sp. hordei).</title>
        <authorList>
            <person name="Xia C."/>
            <person name="Wang M."/>
            <person name="Yin C."/>
            <person name="Cornejo O.E."/>
            <person name="Hulbert S.H."/>
            <person name="Chen X."/>
        </authorList>
    </citation>
    <scope>NUCLEOTIDE SEQUENCE [LARGE SCALE GENOMIC DNA]</scope>
    <source>
        <strain evidence="5">93TX-2</strain>
    </source>
</reference>
<feature type="region of interest" description="Disordered" evidence="2">
    <location>
        <begin position="1"/>
        <end position="22"/>
    </location>
</feature>
<comment type="caution">
    <text evidence="4">The sequence shown here is derived from an EMBL/GenBank/DDBJ whole genome shotgun (WGS) entry which is preliminary data.</text>
</comment>
<dbReference type="AlphaFoldDB" id="A0A2S4W7K8"/>